<dbReference type="InterPro" id="IPR011600">
    <property type="entry name" value="Pept_C14_caspase"/>
</dbReference>
<feature type="compositionally biased region" description="Polar residues" evidence="1">
    <location>
        <begin position="407"/>
        <end position="421"/>
    </location>
</feature>
<name>A0A9P8LH65_9PEZI</name>
<dbReference type="EMBL" id="JAGHQM010000127">
    <property type="protein sequence ID" value="KAH0565179.1"/>
    <property type="molecule type" value="Genomic_DNA"/>
</dbReference>
<evidence type="ECO:0000256" key="1">
    <source>
        <dbReference type="SAM" id="MobiDB-lite"/>
    </source>
</evidence>
<reference evidence="3" key="1">
    <citation type="submission" date="2021-03" db="EMBL/GenBank/DDBJ databases">
        <title>Comparative genomics and phylogenomic investigation of the class Geoglossomycetes provide insights into ecological specialization and systematics.</title>
        <authorList>
            <person name="Melie T."/>
            <person name="Pirro S."/>
            <person name="Miller A.N."/>
            <person name="Quandt A."/>
        </authorList>
    </citation>
    <scope>NUCLEOTIDE SEQUENCE</scope>
    <source>
        <strain evidence="3">CAQ_001_2017</strain>
    </source>
</reference>
<evidence type="ECO:0000313" key="4">
    <source>
        <dbReference type="Proteomes" id="UP000750711"/>
    </source>
</evidence>
<feature type="domain" description="Peptidase C14 caspase" evidence="2">
    <location>
        <begin position="54"/>
        <end position="168"/>
    </location>
</feature>
<dbReference type="Gene3D" id="3.40.50.1460">
    <property type="match status" value="1"/>
</dbReference>
<feature type="region of interest" description="Disordered" evidence="1">
    <location>
        <begin position="354"/>
        <end position="393"/>
    </location>
</feature>
<evidence type="ECO:0000259" key="2">
    <source>
        <dbReference type="Pfam" id="PF00656"/>
    </source>
</evidence>
<accession>A0A9P8LH65</accession>
<gene>
    <name evidence="3" type="ORF">GP486_001425</name>
</gene>
<comment type="caution">
    <text evidence="3">The sequence shown here is derived from an EMBL/GenBank/DDBJ whole genome shotgun (WGS) entry which is preliminary data.</text>
</comment>
<evidence type="ECO:0000313" key="3">
    <source>
        <dbReference type="EMBL" id="KAH0565179.1"/>
    </source>
</evidence>
<feature type="region of interest" description="Disordered" evidence="1">
    <location>
        <begin position="407"/>
        <end position="473"/>
    </location>
</feature>
<proteinExistence type="predicted"/>
<dbReference type="Proteomes" id="UP000750711">
    <property type="component" value="Unassembled WGS sequence"/>
</dbReference>
<organism evidence="3 4">
    <name type="scientific">Trichoglossum hirsutum</name>
    <dbReference type="NCBI Taxonomy" id="265104"/>
    <lineage>
        <taxon>Eukaryota</taxon>
        <taxon>Fungi</taxon>
        <taxon>Dikarya</taxon>
        <taxon>Ascomycota</taxon>
        <taxon>Pezizomycotina</taxon>
        <taxon>Geoglossomycetes</taxon>
        <taxon>Geoglossales</taxon>
        <taxon>Geoglossaceae</taxon>
        <taxon>Trichoglossum</taxon>
    </lineage>
</organism>
<dbReference type="GO" id="GO:0004197">
    <property type="term" value="F:cysteine-type endopeptidase activity"/>
    <property type="evidence" value="ECO:0007669"/>
    <property type="project" value="InterPro"/>
</dbReference>
<sequence>MRRSKADLNKRGVPRIQDMREETKVVFHGVVEGLRSGIYTSVDVLFVTWENDDMNCSAEIGPLKEVFEGKFQFLTQSYKIPQQDPMLALNKRLSEFVFANKRDNLTIFYYAGHGYVGYETEKLKFAAKAVLNTQGNPTIFYQDILNTLKHVQGDLLLILDTCYAGGATYHHKLRTRVELLAATAHDKLAPSPAKPGSFTPLLVKKLKALLRKKPHGFLVSELFESFDYDDQVAIKPRWYLQSEIDYGRLVLRPQQHNRSRSTEATLHLCLRLEEPPDARVLQDIAKNLQIIPHVRDILIGDLNAPPETIREIMKMVRVAHLFRRWAKRTRTKLQESSKSLALYDLAGGPSFKLKPVKQKLEPSQGEGRNGTGPQAIPLEGQDPLPMNSASPASGSLLVSITDATSTVSRDHSNLPTHSPQTGDAIPASDLVGHSNGQPKDAQREDTEHHRKKRRLLEVPNAEDVPKLKRARSM</sequence>
<keyword evidence="4" id="KW-1185">Reference proteome</keyword>
<dbReference type="GO" id="GO:0006508">
    <property type="term" value="P:proteolysis"/>
    <property type="evidence" value="ECO:0007669"/>
    <property type="project" value="InterPro"/>
</dbReference>
<protein>
    <recommendedName>
        <fullName evidence="2">Peptidase C14 caspase domain-containing protein</fullName>
    </recommendedName>
</protein>
<dbReference type="AlphaFoldDB" id="A0A9P8LH65"/>
<dbReference type="Pfam" id="PF00656">
    <property type="entry name" value="Peptidase_C14"/>
    <property type="match status" value="1"/>
</dbReference>